<evidence type="ECO:0000256" key="2">
    <source>
        <dbReference type="ARBA" id="ARBA00024195"/>
    </source>
</evidence>
<dbReference type="PROSITE" id="PS50240">
    <property type="entry name" value="TRYPSIN_DOM"/>
    <property type="match status" value="1"/>
</dbReference>
<dbReference type="EMBL" id="JAPWTJ010000682">
    <property type="protein sequence ID" value="KAJ8976383.1"/>
    <property type="molecule type" value="Genomic_DNA"/>
</dbReference>
<dbReference type="Pfam" id="PF00089">
    <property type="entry name" value="Trypsin"/>
    <property type="match status" value="1"/>
</dbReference>
<dbReference type="SUPFAM" id="SSF50494">
    <property type="entry name" value="Trypsin-like serine proteases"/>
    <property type="match status" value="1"/>
</dbReference>
<dbReference type="InterPro" id="IPR043504">
    <property type="entry name" value="Peptidase_S1_PA_chymotrypsin"/>
</dbReference>
<evidence type="ECO:0000313" key="5">
    <source>
        <dbReference type="EMBL" id="KAJ8976383.1"/>
    </source>
</evidence>
<dbReference type="Proteomes" id="UP001162164">
    <property type="component" value="Unassembled WGS sequence"/>
</dbReference>
<feature type="region of interest" description="Disordered" evidence="3">
    <location>
        <begin position="297"/>
        <end position="342"/>
    </location>
</feature>
<organism evidence="5 6">
    <name type="scientific">Molorchus minor</name>
    <dbReference type="NCBI Taxonomy" id="1323400"/>
    <lineage>
        <taxon>Eukaryota</taxon>
        <taxon>Metazoa</taxon>
        <taxon>Ecdysozoa</taxon>
        <taxon>Arthropoda</taxon>
        <taxon>Hexapoda</taxon>
        <taxon>Insecta</taxon>
        <taxon>Pterygota</taxon>
        <taxon>Neoptera</taxon>
        <taxon>Endopterygota</taxon>
        <taxon>Coleoptera</taxon>
        <taxon>Polyphaga</taxon>
        <taxon>Cucujiformia</taxon>
        <taxon>Chrysomeloidea</taxon>
        <taxon>Cerambycidae</taxon>
        <taxon>Lamiinae</taxon>
        <taxon>Monochamini</taxon>
        <taxon>Molorchus</taxon>
    </lineage>
</organism>
<comment type="similarity">
    <text evidence="2">Belongs to the peptidase S1 family. CLIP subfamily.</text>
</comment>
<keyword evidence="6" id="KW-1185">Reference proteome</keyword>
<proteinExistence type="inferred from homology"/>
<dbReference type="SMART" id="SM00020">
    <property type="entry name" value="Tryp_SPc"/>
    <property type="match status" value="1"/>
</dbReference>
<feature type="compositionally biased region" description="Low complexity" evidence="3">
    <location>
        <begin position="299"/>
        <end position="342"/>
    </location>
</feature>
<name>A0ABQ9JDW5_9CUCU</name>
<accession>A0ABQ9JDW5</accession>
<dbReference type="InterPro" id="IPR001254">
    <property type="entry name" value="Trypsin_dom"/>
</dbReference>
<evidence type="ECO:0000256" key="1">
    <source>
        <dbReference type="ARBA" id="ARBA00023157"/>
    </source>
</evidence>
<evidence type="ECO:0000256" key="3">
    <source>
        <dbReference type="SAM" id="MobiDB-lite"/>
    </source>
</evidence>
<gene>
    <name evidence="5" type="ORF">NQ317_003338</name>
</gene>
<dbReference type="PRINTS" id="PR00722">
    <property type="entry name" value="CHYMOTRYPSIN"/>
</dbReference>
<keyword evidence="1" id="KW-1015">Disulfide bond</keyword>
<evidence type="ECO:0000259" key="4">
    <source>
        <dbReference type="PROSITE" id="PS50240"/>
    </source>
</evidence>
<dbReference type="InterPro" id="IPR009003">
    <property type="entry name" value="Peptidase_S1_PA"/>
</dbReference>
<reference evidence="5" key="1">
    <citation type="journal article" date="2023" name="Insect Mol. Biol.">
        <title>Genome sequencing provides insights into the evolution of gene families encoding plant cell wall-degrading enzymes in longhorned beetles.</title>
        <authorList>
            <person name="Shin N.R."/>
            <person name="Okamura Y."/>
            <person name="Kirsch R."/>
            <person name="Pauchet Y."/>
        </authorList>
    </citation>
    <scope>NUCLEOTIDE SEQUENCE</scope>
    <source>
        <strain evidence="5">MMC_N1</strain>
    </source>
</reference>
<feature type="domain" description="Peptidase S1" evidence="4">
    <location>
        <begin position="39"/>
        <end position="292"/>
    </location>
</feature>
<comment type="caution">
    <text evidence="5">The sequence shown here is derived from an EMBL/GenBank/DDBJ whole genome shotgun (WGS) entry which is preliminary data.</text>
</comment>
<dbReference type="InterPro" id="IPR051487">
    <property type="entry name" value="Ser/Thr_Proteases_Immune/Dev"/>
</dbReference>
<dbReference type="PANTHER" id="PTHR24256">
    <property type="entry name" value="TRYPTASE-RELATED"/>
    <property type="match status" value="1"/>
</dbReference>
<dbReference type="CDD" id="cd00190">
    <property type="entry name" value="Tryp_SPc"/>
    <property type="match status" value="1"/>
</dbReference>
<sequence length="354" mass="39016">MPTVKPKPQFTKVVPIMDISSILIIPLCLFLLLRQVTSIIGGYEVQPHSMPYQVFLNITGEKNDTWICGGSLITPNYILTAGRCCYGYDIDSIYCKSAFGEKGQFQLAKIITIELGVHNITAKEDSQLSLKSSNFTIHPEFNMDVDAFVYEMDIAVITLPEPVKVTEAIQTIRLPNPYYNDTFLNVAGTVGGWGLTNEYYEDSYSPVLLAMEHRIMSNDECHTSYGDVHSYDGCMEISVSQTPSTGDFGSPLVINNITQVGIASQNILKVPSIPFIFTRVEDFLDWIKEVTDYEDDYTTTESTTETLTTASETTVTDDGSTSTTTSFSSTASTDIDTTTESTSTTASGAVNIFF</sequence>
<dbReference type="InterPro" id="IPR001314">
    <property type="entry name" value="Peptidase_S1A"/>
</dbReference>
<protein>
    <recommendedName>
        <fullName evidence="4">Peptidase S1 domain-containing protein</fullName>
    </recommendedName>
</protein>
<evidence type="ECO:0000313" key="6">
    <source>
        <dbReference type="Proteomes" id="UP001162164"/>
    </source>
</evidence>
<dbReference type="Gene3D" id="2.40.10.10">
    <property type="entry name" value="Trypsin-like serine proteases"/>
    <property type="match status" value="1"/>
</dbReference>